<dbReference type="InterPro" id="IPR055348">
    <property type="entry name" value="DctQ"/>
</dbReference>
<dbReference type="RefSeq" id="WP_349243123.1">
    <property type="nucleotide sequence ID" value="NZ_JASCXX010000002.1"/>
</dbReference>
<dbReference type="Proteomes" id="UP001431776">
    <property type="component" value="Unassembled WGS sequence"/>
</dbReference>
<reference evidence="11" key="1">
    <citation type="submission" date="2023-05" db="EMBL/GenBank/DDBJ databases">
        <title>Anaerotaeda fermentans gen. nov., sp. nov., a novel anaerobic planctomycete of the new family within the order Sedimentisphaerales isolated from Taman Peninsula, Russia.</title>
        <authorList>
            <person name="Khomyakova M.A."/>
            <person name="Merkel A.Y."/>
            <person name="Slobodkin A.I."/>
        </authorList>
    </citation>
    <scope>NUCLEOTIDE SEQUENCE</scope>
    <source>
        <strain evidence="11">M17dextr</strain>
    </source>
</reference>
<proteinExistence type="inferred from homology"/>
<organism evidence="11 12">
    <name type="scientific">Anaerobaca lacustris</name>
    <dbReference type="NCBI Taxonomy" id="3044600"/>
    <lineage>
        <taxon>Bacteria</taxon>
        <taxon>Pseudomonadati</taxon>
        <taxon>Planctomycetota</taxon>
        <taxon>Phycisphaerae</taxon>
        <taxon>Sedimentisphaerales</taxon>
        <taxon>Anaerobacaceae</taxon>
        <taxon>Anaerobaca</taxon>
    </lineage>
</organism>
<sequence length="171" mass="18746">MNLVRTIKTVLDRSLEVLVMVVVAVLVLDVLWQVFTRFILNDPSTWTEELAVFLLIWVSLLGAAVALGRGAHLGIDYFVGKLPERTRLATEVFVFFCVAAFSLLVMLIGGVDLVRSTLELGQESPALGVRMGYVYLAVPISGFFLTLYAGIGLVERIQGLLKGDPSTDMAR</sequence>
<accession>A0AAW6TPT8</accession>
<keyword evidence="4" id="KW-0997">Cell inner membrane</keyword>
<gene>
    <name evidence="11" type="ORF">QJ522_01550</name>
</gene>
<feature type="transmembrane region" description="Helical" evidence="9">
    <location>
        <begin position="15"/>
        <end position="35"/>
    </location>
</feature>
<comment type="subcellular location">
    <subcellularLocation>
        <location evidence="1">Cell inner membrane</location>
        <topology evidence="1">Multi-pass membrane protein</topology>
    </subcellularLocation>
</comment>
<dbReference type="EMBL" id="JASCXX010000002">
    <property type="protein sequence ID" value="MDI6447711.1"/>
    <property type="molecule type" value="Genomic_DNA"/>
</dbReference>
<evidence type="ECO:0000256" key="2">
    <source>
        <dbReference type="ARBA" id="ARBA00022448"/>
    </source>
</evidence>
<dbReference type="GO" id="GO:0022857">
    <property type="term" value="F:transmembrane transporter activity"/>
    <property type="evidence" value="ECO:0007669"/>
    <property type="project" value="TreeGrafter"/>
</dbReference>
<evidence type="ECO:0000256" key="6">
    <source>
        <dbReference type="ARBA" id="ARBA00022989"/>
    </source>
</evidence>
<dbReference type="Pfam" id="PF04290">
    <property type="entry name" value="DctQ"/>
    <property type="match status" value="1"/>
</dbReference>
<evidence type="ECO:0000256" key="1">
    <source>
        <dbReference type="ARBA" id="ARBA00004429"/>
    </source>
</evidence>
<feature type="transmembrane region" description="Helical" evidence="9">
    <location>
        <begin position="133"/>
        <end position="154"/>
    </location>
</feature>
<keyword evidence="6 9" id="KW-1133">Transmembrane helix</keyword>
<protein>
    <submittedName>
        <fullName evidence="11">TRAP transporter small permease</fullName>
    </submittedName>
</protein>
<keyword evidence="3" id="KW-1003">Cell membrane</keyword>
<name>A0AAW6TPT8_9BACT</name>
<evidence type="ECO:0000313" key="12">
    <source>
        <dbReference type="Proteomes" id="UP001431776"/>
    </source>
</evidence>
<evidence type="ECO:0000256" key="4">
    <source>
        <dbReference type="ARBA" id="ARBA00022519"/>
    </source>
</evidence>
<dbReference type="GO" id="GO:0015740">
    <property type="term" value="P:C4-dicarboxylate transport"/>
    <property type="evidence" value="ECO:0007669"/>
    <property type="project" value="TreeGrafter"/>
</dbReference>
<evidence type="ECO:0000259" key="10">
    <source>
        <dbReference type="Pfam" id="PF04290"/>
    </source>
</evidence>
<feature type="transmembrane region" description="Helical" evidence="9">
    <location>
        <begin position="92"/>
        <end position="113"/>
    </location>
</feature>
<keyword evidence="2" id="KW-0813">Transport</keyword>
<keyword evidence="7 9" id="KW-0472">Membrane</keyword>
<keyword evidence="5 9" id="KW-0812">Transmembrane</keyword>
<keyword evidence="12" id="KW-1185">Reference proteome</keyword>
<comment type="caution">
    <text evidence="11">The sequence shown here is derived from an EMBL/GenBank/DDBJ whole genome shotgun (WGS) entry which is preliminary data.</text>
</comment>
<evidence type="ECO:0000256" key="5">
    <source>
        <dbReference type="ARBA" id="ARBA00022692"/>
    </source>
</evidence>
<evidence type="ECO:0000256" key="8">
    <source>
        <dbReference type="ARBA" id="ARBA00038436"/>
    </source>
</evidence>
<evidence type="ECO:0000256" key="3">
    <source>
        <dbReference type="ARBA" id="ARBA00022475"/>
    </source>
</evidence>
<dbReference type="PANTHER" id="PTHR35011:SF2">
    <property type="entry name" value="2,3-DIKETO-L-GULONATE TRAP TRANSPORTER SMALL PERMEASE PROTEIN YIAM"/>
    <property type="match status" value="1"/>
</dbReference>
<dbReference type="AlphaFoldDB" id="A0AAW6TPT8"/>
<feature type="domain" description="Tripartite ATP-independent periplasmic transporters DctQ component" evidence="10">
    <location>
        <begin position="27"/>
        <end position="158"/>
    </location>
</feature>
<feature type="transmembrane region" description="Helical" evidence="9">
    <location>
        <begin position="50"/>
        <end position="71"/>
    </location>
</feature>
<evidence type="ECO:0000313" key="11">
    <source>
        <dbReference type="EMBL" id="MDI6447711.1"/>
    </source>
</evidence>
<comment type="similarity">
    <text evidence="8">Belongs to the TRAP transporter small permease family.</text>
</comment>
<evidence type="ECO:0000256" key="9">
    <source>
        <dbReference type="SAM" id="Phobius"/>
    </source>
</evidence>
<evidence type="ECO:0000256" key="7">
    <source>
        <dbReference type="ARBA" id="ARBA00023136"/>
    </source>
</evidence>
<dbReference type="InterPro" id="IPR007387">
    <property type="entry name" value="TRAP_DctQ"/>
</dbReference>
<dbReference type="PANTHER" id="PTHR35011">
    <property type="entry name" value="2,3-DIKETO-L-GULONATE TRAP TRANSPORTER SMALL PERMEASE PROTEIN YIAM"/>
    <property type="match status" value="1"/>
</dbReference>
<dbReference type="GO" id="GO:0005886">
    <property type="term" value="C:plasma membrane"/>
    <property type="evidence" value="ECO:0007669"/>
    <property type="project" value="UniProtKB-SubCell"/>
</dbReference>